<sequence length="312" mass="33917">MALLGQYMTSSKTGRCTDAALDALLRLRPAKRWSDKIGQNSVLEPRRFGRRPGLFSEKLYGAYGRSGLMRSVELSPTVKDAVLRSLKSMYGGLDKGSMAAAQRVGLGGKVDNWAWPASGDGSSSGTTEHILACHIGTRLFEIKYSHAACRTSAADDMIAACHLSYYCAYLVAATPGLLPDSPAWTDKRYKEVVVDVQAALGKDDDGASESTTQRYERLRRELSATTRDEVLQRGAKLGSRLVEAYAENEAAAWRFLADFWSEMVLFVAPSKNVKGHVEAMGRGGEFVTLVWALLLHAGVTDRTGTRDGTGVP</sequence>
<dbReference type="STRING" id="4565.A0A3B6C265"/>
<dbReference type="Gramene" id="TraesROB_scaffold_013665_01G000200.1">
    <property type="protein sequence ID" value="TraesROB_scaffold_013665_01G000200.1"/>
    <property type="gene ID" value="TraesROB_scaffold_013665_01G000200"/>
</dbReference>
<dbReference type="InterPro" id="IPR007658">
    <property type="entry name" value="DUF594"/>
</dbReference>
<dbReference type="PANTHER" id="PTHR31325">
    <property type="entry name" value="OS01G0798800 PROTEIN-RELATED"/>
    <property type="match status" value="1"/>
</dbReference>
<dbReference type="Gramene" id="TraesCLE_scaffold_093270_01G000400.1">
    <property type="protein sequence ID" value="TraesCLE_scaffold_093270_01G000400.1"/>
    <property type="gene ID" value="TraesCLE_scaffold_093270_01G000400"/>
</dbReference>
<dbReference type="AlphaFoldDB" id="A0A3B6C265"/>
<protein>
    <recommendedName>
        <fullName evidence="3">DUF4220 domain-containing protein</fullName>
    </recommendedName>
</protein>
<dbReference type="Gramene" id="TraesCAD_scaffold_087382_01G000100.1">
    <property type="protein sequence ID" value="TraesCAD_scaffold_087382_01G000100.1"/>
    <property type="gene ID" value="TraesCAD_scaffold_087382_01G000100"/>
</dbReference>
<organism evidence="1">
    <name type="scientific">Triticum aestivum</name>
    <name type="common">Wheat</name>
    <dbReference type="NCBI Taxonomy" id="4565"/>
    <lineage>
        <taxon>Eukaryota</taxon>
        <taxon>Viridiplantae</taxon>
        <taxon>Streptophyta</taxon>
        <taxon>Embryophyta</taxon>
        <taxon>Tracheophyta</taxon>
        <taxon>Spermatophyta</taxon>
        <taxon>Magnoliopsida</taxon>
        <taxon>Liliopsida</taxon>
        <taxon>Poales</taxon>
        <taxon>Poaceae</taxon>
        <taxon>BOP clade</taxon>
        <taxon>Pooideae</taxon>
        <taxon>Triticodae</taxon>
        <taxon>Triticeae</taxon>
        <taxon>Triticinae</taxon>
        <taxon>Triticum</taxon>
    </lineage>
</organism>
<dbReference type="Gramene" id="TraesRN2B0100241800.1">
    <property type="protein sequence ID" value="TraesRN2B0100241800.1"/>
    <property type="gene ID" value="TraesRN2B0100241800"/>
</dbReference>
<evidence type="ECO:0000313" key="1">
    <source>
        <dbReference type="EnsemblPlants" id="TraesCS2B02G103200.1.cds1"/>
    </source>
</evidence>
<dbReference type="Gramene" id="TraesCS2B03G0240300.1">
    <property type="protein sequence ID" value="TraesCS2B03G0240300.1.CDS1"/>
    <property type="gene ID" value="TraesCS2B03G0240300"/>
</dbReference>
<name>A0A3B6C265_WHEAT</name>
<evidence type="ECO:0008006" key="3">
    <source>
        <dbReference type="Google" id="ProtNLM"/>
    </source>
</evidence>
<dbReference type="Gramene" id="TraesCS2B02G103200.1">
    <property type="protein sequence ID" value="TraesCS2B02G103200.1.cds1"/>
    <property type="gene ID" value="TraesCS2B02G103200"/>
</dbReference>
<reference evidence="1" key="1">
    <citation type="submission" date="2018-08" db="EMBL/GenBank/DDBJ databases">
        <authorList>
            <person name="Rossello M."/>
        </authorList>
    </citation>
    <scope>NUCLEOTIDE SEQUENCE [LARGE SCALE GENOMIC DNA]</scope>
    <source>
        <strain evidence="1">cv. Chinese Spring</strain>
    </source>
</reference>
<dbReference type="Gramene" id="TraesWEE_scaffold_118434_01G000100.1">
    <property type="protein sequence ID" value="TraesWEE_scaffold_118434_01G000100.1"/>
    <property type="gene ID" value="TraesWEE_scaffold_118434_01G000100"/>
</dbReference>
<dbReference type="Proteomes" id="UP000019116">
    <property type="component" value="Chromosome 2B"/>
</dbReference>
<dbReference type="PaxDb" id="4565-Traes_2DS_0A6BEF49D.1"/>
<dbReference type="EnsemblPlants" id="TraesCS2B02G103200.1">
    <property type="protein sequence ID" value="TraesCS2B02G103200.1.cds1"/>
    <property type="gene ID" value="TraesCS2B02G103200"/>
</dbReference>
<dbReference type="Pfam" id="PF04578">
    <property type="entry name" value="DUF594"/>
    <property type="match status" value="1"/>
</dbReference>
<proteinExistence type="predicted"/>
<dbReference type="OMA" id="RYCASAY"/>
<keyword evidence="2" id="KW-1185">Reference proteome</keyword>
<evidence type="ECO:0000313" key="2">
    <source>
        <dbReference type="Proteomes" id="UP000019116"/>
    </source>
</evidence>
<reference evidence="1" key="2">
    <citation type="submission" date="2018-10" db="UniProtKB">
        <authorList>
            <consortium name="EnsemblPlants"/>
        </authorList>
    </citation>
    <scope>IDENTIFICATION</scope>
</reference>
<accession>A0A3B6C265</accession>